<organism evidence="1 2">
    <name type="scientific">Kribbella amoyensis</name>
    <dbReference type="NCBI Taxonomy" id="996641"/>
    <lineage>
        <taxon>Bacteria</taxon>
        <taxon>Bacillati</taxon>
        <taxon>Actinomycetota</taxon>
        <taxon>Actinomycetes</taxon>
        <taxon>Propionibacteriales</taxon>
        <taxon>Kribbellaceae</taxon>
        <taxon>Kribbella</taxon>
    </lineage>
</organism>
<dbReference type="EMBL" id="VIVK01000001">
    <property type="protein sequence ID" value="TWD79644.1"/>
    <property type="molecule type" value="Genomic_DNA"/>
</dbReference>
<sequence length="231" mass="24526">MRAQRRCWYLCPGCSSFGEATLCTHQPRLGSGHERCVHKGAVGTCAALAPASAKRLCARSGRRWGLVVAGMCTKRLLVPVPRLAPLERGDFVHPPAAAGVWARPVRAQRGCWYPGRACSSFGEATLCTHQPPLGSGHERCVHKDAAGTCAALAPASARRVCARSGCRWGPVATGMCTKTLVTGDGGGGARWRGNVVDGGLWGWLWSHNALVVRYRVGGDGSAMRFGVRGEH</sequence>
<dbReference type="AlphaFoldDB" id="A0A561BL76"/>
<gene>
    <name evidence="1" type="ORF">FB561_0708</name>
</gene>
<dbReference type="Proteomes" id="UP000318380">
    <property type="component" value="Unassembled WGS sequence"/>
</dbReference>
<accession>A0A561BL76</accession>
<comment type="caution">
    <text evidence="1">The sequence shown here is derived from an EMBL/GenBank/DDBJ whole genome shotgun (WGS) entry which is preliminary data.</text>
</comment>
<name>A0A561BL76_9ACTN</name>
<reference evidence="1 2" key="1">
    <citation type="submission" date="2019-06" db="EMBL/GenBank/DDBJ databases">
        <title>Sequencing the genomes of 1000 actinobacteria strains.</title>
        <authorList>
            <person name="Klenk H.-P."/>
        </authorList>
    </citation>
    <scope>NUCLEOTIDE SEQUENCE [LARGE SCALE GENOMIC DNA]</scope>
    <source>
        <strain evidence="1 2">DSM 24683</strain>
    </source>
</reference>
<evidence type="ECO:0000313" key="1">
    <source>
        <dbReference type="EMBL" id="TWD79644.1"/>
    </source>
</evidence>
<evidence type="ECO:0000313" key="2">
    <source>
        <dbReference type="Proteomes" id="UP000318380"/>
    </source>
</evidence>
<proteinExistence type="predicted"/>
<protein>
    <submittedName>
        <fullName evidence="1">Uncharacterized protein</fullName>
    </submittedName>
</protein>
<keyword evidence="2" id="KW-1185">Reference proteome</keyword>